<dbReference type="PRINTS" id="PR00400">
    <property type="entry name" value="TETREPRESSOR"/>
</dbReference>
<dbReference type="InterPro" id="IPR050109">
    <property type="entry name" value="HTH-type_TetR-like_transc_reg"/>
</dbReference>
<evidence type="ECO:0000313" key="8">
    <source>
        <dbReference type="Proteomes" id="UP001501009"/>
    </source>
</evidence>
<dbReference type="PROSITE" id="PS50977">
    <property type="entry name" value="HTH_TETR_2"/>
    <property type="match status" value="1"/>
</dbReference>
<evidence type="ECO:0000256" key="4">
    <source>
        <dbReference type="ARBA" id="ARBA00023163"/>
    </source>
</evidence>
<sequence>MAQRMTRRGPLTREEIVRKALVVAETEGMDKLSLHKIAAAVGVRTMSLYNHVDDKADVLDAMADVILSGIRIPEGDDISWEEGLRALARSFRTAALEYPRSSSLVLTRRLNAPAAMPVVEAALRFLNRAGLEGAAAVHVLRAFIAFLIGTLSREVGSAPTYAGAIPGVIAMREQELVDSGLPAVAAAATELAVCDHEVEMEFGLELLLDAVRRRVEALCDS</sequence>
<dbReference type="InterPro" id="IPR009057">
    <property type="entry name" value="Homeodomain-like_sf"/>
</dbReference>
<dbReference type="Pfam" id="PF02909">
    <property type="entry name" value="TetR_C_1"/>
    <property type="match status" value="1"/>
</dbReference>
<dbReference type="Gene3D" id="1.10.357.10">
    <property type="entry name" value="Tetracycline Repressor, domain 2"/>
    <property type="match status" value="1"/>
</dbReference>
<feature type="DNA-binding region" description="H-T-H motif" evidence="5">
    <location>
        <begin position="33"/>
        <end position="52"/>
    </location>
</feature>
<keyword evidence="1" id="KW-0678">Repressor</keyword>
<name>A0ABP7IVD0_9ACTN</name>
<dbReference type="InterPro" id="IPR001647">
    <property type="entry name" value="HTH_TetR"/>
</dbReference>
<dbReference type="Pfam" id="PF00440">
    <property type="entry name" value="TetR_N"/>
    <property type="match status" value="1"/>
</dbReference>
<feature type="domain" description="HTH tetR-type" evidence="6">
    <location>
        <begin position="10"/>
        <end position="70"/>
    </location>
</feature>
<reference evidence="8" key="1">
    <citation type="journal article" date="2019" name="Int. J. Syst. Evol. Microbiol.">
        <title>The Global Catalogue of Microorganisms (GCM) 10K type strain sequencing project: providing services to taxonomists for standard genome sequencing and annotation.</title>
        <authorList>
            <consortium name="The Broad Institute Genomics Platform"/>
            <consortium name="The Broad Institute Genome Sequencing Center for Infectious Disease"/>
            <person name="Wu L."/>
            <person name="Ma J."/>
        </authorList>
    </citation>
    <scope>NUCLEOTIDE SEQUENCE [LARGE SCALE GENOMIC DNA]</scope>
    <source>
        <strain evidence="8">JCM 17138</strain>
    </source>
</reference>
<organism evidence="7 8">
    <name type="scientific">Streptomyces coacervatus</name>
    <dbReference type="NCBI Taxonomy" id="647381"/>
    <lineage>
        <taxon>Bacteria</taxon>
        <taxon>Bacillati</taxon>
        <taxon>Actinomycetota</taxon>
        <taxon>Actinomycetes</taxon>
        <taxon>Kitasatosporales</taxon>
        <taxon>Streptomycetaceae</taxon>
        <taxon>Streptomyces</taxon>
    </lineage>
</organism>
<gene>
    <name evidence="7" type="ORF">GCM10022403_071490</name>
</gene>
<dbReference type="PANTHER" id="PTHR30055:SF151">
    <property type="entry name" value="TRANSCRIPTIONAL REGULATORY PROTEIN"/>
    <property type="match status" value="1"/>
</dbReference>
<dbReference type="Gene3D" id="1.10.10.60">
    <property type="entry name" value="Homeodomain-like"/>
    <property type="match status" value="1"/>
</dbReference>
<proteinExistence type="predicted"/>
<protein>
    <submittedName>
        <fullName evidence="7">TetR/AcrR family transcriptional regulator C-terminal domain-containing protein</fullName>
    </submittedName>
</protein>
<keyword evidence="3 5" id="KW-0238">DNA-binding</keyword>
<evidence type="ECO:0000259" key="6">
    <source>
        <dbReference type="PROSITE" id="PS50977"/>
    </source>
</evidence>
<comment type="caution">
    <text evidence="7">The sequence shown here is derived from an EMBL/GenBank/DDBJ whole genome shotgun (WGS) entry which is preliminary data.</text>
</comment>
<dbReference type="SUPFAM" id="SSF46689">
    <property type="entry name" value="Homeodomain-like"/>
    <property type="match status" value="1"/>
</dbReference>
<keyword evidence="4" id="KW-0804">Transcription</keyword>
<dbReference type="Proteomes" id="UP001501009">
    <property type="component" value="Unassembled WGS sequence"/>
</dbReference>
<evidence type="ECO:0000256" key="2">
    <source>
        <dbReference type="ARBA" id="ARBA00023015"/>
    </source>
</evidence>
<accession>A0ABP7IVD0</accession>
<evidence type="ECO:0000256" key="3">
    <source>
        <dbReference type="ARBA" id="ARBA00023125"/>
    </source>
</evidence>
<dbReference type="PANTHER" id="PTHR30055">
    <property type="entry name" value="HTH-TYPE TRANSCRIPTIONAL REGULATOR RUTR"/>
    <property type="match status" value="1"/>
</dbReference>
<dbReference type="InterPro" id="IPR003012">
    <property type="entry name" value="Tet_transcr_reg_TetR"/>
</dbReference>
<evidence type="ECO:0000256" key="5">
    <source>
        <dbReference type="PROSITE-ProRule" id="PRU00335"/>
    </source>
</evidence>
<dbReference type="SUPFAM" id="SSF48498">
    <property type="entry name" value="Tetracyclin repressor-like, C-terminal domain"/>
    <property type="match status" value="1"/>
</dbReference>
<dbReference type="RefSeq" id="WP_345600822.1">
    <property type="nucleotide sequence ID" value="NZ_BAABDE010000028.1"/>
</dbReference>
<keyword evidence="2" id="KW-0805">Transcription regulation</keyword>
<dbReference type="InterPro" id="IPR004111">
    <property type="entry name" value="Repressor_TetR_C"/>
</dbReference>
<dbReference type="InterPro" id="IPR036271">
    <property type="entry name" value="Tet_transcr_reg_TetR-rel_C_sf"/>
</dbReference>
<evidence type="ECO:0000256" key="1">
    <source>
        <dbReference type="ARBA" id="ARBA00022491"/>
    </source>
</evidence>
<dbReference type="EMBL" id="BAABDE010000028">
    <property type="protein sequence ID" value="GAA3827948.1"/>
    <property type="molecule type" value="Genomic_DNA"/>
</dbReference>
<keyword evidence="8" id="KW-1185">Reference proteome</keyword>
<evidence type="ECO:0000313" key="7">
    <source>
        <dbReference type="EMBL" id="GAA3827948.1"/>
    </source>
</evidence>